<dbReference type="Proteomes" id="UP001396334">
    <property type="component" value="Unassembled WGS sequence"/>
</dbReference>
<accession>A0ABR2T4G8</accession>
<organism evidence="1 2">
    <name type="scientific">Hibiscus sabdariffa</name>
    <name type="common">roselle</name>
    <dbReference type="NCBI Taxonomy" id="183260"/>
    <lineage>
        <taxon>Eukaryota</taxon>
        <taxon>Viridiplantae</taxon>
        <taxon>Streptophyta</taxon>
        <taxon>Embryophyta</taxon>
        <taxon>Tracheophyta</taxon>
        <taxon>Spermatophyta</taxon>
        <taxon>Magnoliopsida</taxon>
        <taxon>eudicotyledons</taxon>
        <taxon>Gunneridae</taxon>
        <taxon>Pentapetalae</taxon>
        <taxon>rosids</taxon>
        <taxon>malvids</taxon>
        <taxon>Malvales</taxon>
        <taxon>Malvaceae</taxon>
        <taxon>Malvoideae</taxon>
        <taxon>Hibiscus</taxon>
    </lineage>
</organism>
<keyword evidence="2" id="KW-1185">Reference proteome</keyword>
<proteinExistence type="predicted"/>
<dbReference type="EMBL" id="JBBPBN010000009">
    <property type="protein sequence ID" value="KAK9032366.1"/>
    <property type="molecule type" value="Genomic_DNA"/>
</dbReference>
<sequence>MRRKFCFLELLGNTFTHMKEKTVTCHAFEIWHGITMHQAPDCEEHPFVPKILDNRFASTRFIGRWNIINSFSLEKQASRLWLDHCGPQKAHFLIHENKSGQNRQNPTMPFSFMSINL</sequence>
<evidence type="ECO:0000313" key="1">
    <source>
        <dbReference type="EMBL" id="KAK9032366.1"/>
    </source>
</evidence>
<gene>
    <name evidence="1" type="ORF">V6N11_056637</name>
</gene>
<comment type="caution">
    <text evidence="1">The sequence shown here is derived from an EMBL/GenBank/DDBJ whole genome shotgun (WGS) entry which is preliminary data.</text>
</comment>
<name>A0ABR2T4G8_9ROSI</name>
<protein>
    <submittedName>
        <fullName evidence="1">Uncharacterized protein</fullName>
    </submittedName>
</protein>
<evidence type="ECO:0000313" key="2">
    <source>
        <dbReference type="Proteomes" id="UP001396334"/>
    </source>
</evidence>
<reference evidence="1 2" key="1">
    <citation type="journal article" date="2024" name="G3 (Bethesda)">
        <title>Genome assembly of Hibiscus sabdariffa L. provides insights into metabolisms of medicinal natural products.</title>
        <authorList>
            <person name="Kim T."/>
        </authorList>
    </citation>
    <scope>NUCLEOTIDE SEQUENCE [LARGE SCALE GENOMIC DNA]</scope>
    <source>
        <strain evidence="1">TK-2024</strain>
        <tissue evidence="1">Old leaves</tissue>
    </source>
</reference>